<keyword evidence="3" id="KW-1185">Reference proteome</keyword>
<dbReference type="AlphaFoldDB" id="A0ABD2A8S7"/>
<feature type="region of interest" description="Disordered" evidence="1">
    <location>
        <begin position="1"/>
        <end position="73"/>
    </location>
</feature>
<protein>
    <submittedName>
        <fullName evidence="2">Uncharacterized protein</fullName>
    </submittedName>
</protein>
<evidence type="ECO:0000256" key="1">
    <source>
        <dbReference type="SAM" id="MobiDB-lite"/>
    </source>
</evidence>
<dbReference type="Proteomes" id="UP001607302">
    <property type="component" value="Unassembled WGS sequence"/>
</dbReference>
<sequence>MEDSSSRVGITREVGWVKEKKANEEKKRKKEGRRENRDARTGREKDDRGGGERAKQHPSSLTNRTAETTPLFDSGFRDSLTFFVGPNLFEGSSSSVSLPRPRSVSAMRMMPDSKDTTNEDFLGPTLPTL</sequence>
<feature type="compositionally biased region" description="Basic and acidic residues" evidence="1">
    <location>
        <begin position="15"/>
        <end position="55"/>
    </location>
</feature>
<feature type="compositionally biased region" description="Polar residues" evidence="1">
    <location>
        <begin position="57"/>
        <end position="68"/>
    </location>
</feature>
<dbReference type="EMBL" id="JAUDFV010000153">
    <property type="protein sequence ID" value="KAL2717019.1"/>
    <property type="molecule type" value="Genomic_DNA"/>
</dbReference>
<reference evidence="2 3" key="1">
    <citation type="journal article" date="2024" name="Ann. Entomol. Soc. Am.">
        <title>Genomic analyses of the southern and eastern yellowjacket wasps (Hymenoptera: Vespidae) reveal evolutionary signatures of social life.</title>
        <authorList>
            <person name="Catto M.A."/>
            <person name="Caine P.B."/>
            <person name="Orr S.E."/>
            <person name="Hunt B.G."/>
            <person name="Goodisman M.A.D."/>
        </authorList>
    </citation>
    <scope>NUCLEOTIDE SEQUENCE [LARGE SCALE GENOMIC DNA]</scope>
    <source>
        <strain evidence="2">233</strain>
        <tissue evidence="2">Head and thorax</tissue>
    </source>
</reference>
<gene>
    <name evidence="2" type="ORF">V1478_012719</name>
</gene>
<feature type="region of interest" description="Disordered" evidence="1">
    <location>
        <begin position="107"/>
        <end position="129"/>
    </location>
</feature>
<accession>A0ABD2A8S7</accession>
<evidence type="ECO:0000313" key="3">
    <source>
        <dbReference type="Proteomes" id="UP001607302"/>
    </source>
</evidence>
<name>A0ABD2A8S7_VESSQ</name>
<proteinExistence type="predicted"/>
<evidence type="ECO:0000313" key="2">
    <source>
        <dbReference type="EMBL" id="KAL2717019.1"/>
    </source>
</evidence>
<organism evidence="2 3">
    <name type="scientific">Vespula squamosa</name>
    <name type="common">Southern yellow jacket</name>
    <name type="synonym">Wasp</name>
    <dbReference type="NCBI Taxonomy" id="30214"/>
    <lineage>
        <taxon>Eukaryota</taxon>
        <taxon>Metazoa</taxon>
        <taxon>Ecdysozoa</taxon>
        <taxon>Arthropoda</taxon>
        <taxon>Hexapoda</taxon>
        <taxon>Insecta</taxon>
        <taxon>Pterygota</taxon>
        <taxon>Neoptera</taxon>
        <taxon>Endopterygota</taxon>
        <taxon>Hymenoptera</taxon>
        <taxon>Apocrita</taxon>
        <taxon>Aculeata</taxon>
        <taxon>Vespoidea</taxon>
        <taxon>Vespidae</taxon>
        <taxon>Vespinae</taxon>
        <taxon>Vespula</taxon>
    </lineage>
</organism>
<comment type="caution">
    <text evidence="2">The sequence shown here is derived from an EMBL/GenBank/DDBJ whole genome shotgun (WGS) entry which is preliminary data.</text>
</comment>